<reference evidence="2" key="1">
    <citation type="submission" date="2023-05" db="EMBL/GenBank/DDBJ databases">
        <authorList>
            <person name="Stuckert A."/>
        </authorList>
    </citation>
    <scope>NUCLEOTIDE SEQUENCE</scope>
</reference>
<keyword evidence="3" id="KW-1185">Reference proteome</keyword>
<protein>
    <submittedName>
        <fullName evidence="2">Uncharacterized protein</fullName>
    </submittedName>
</protein>
<feature type="non-terminal residue" evidence="2">
    <location>
        <position position="53"/>
    </location>
</feature>
<dbReference type="EMBL" id="CATNWA010015166">
    <property type="protein sequence ID" value="CAI9580177.1"/>
    <property type="molecule type" value="Genomic_DNA"/>
</dbReference>
<name>A0ABN9E9K5_9NEOB</name>
<evidence type="ECO:0000256" key="1">
    <source>
        <dbReference type="SAM" id="MobiDB-lite"/>
    </source>
</evidence>
<gene>
    <name evidence="2" type="ORF">SPARVUS_LOCUS9242316</name>
</gene>
<proteinExistence type="predicted"/>
<organism evidence="2 3">
    <name type="scientific">Staurois parvus</name>
    <dbReference type="NCBI Taxonomy" id="386267"/>
    <lineage>
        <taxon>Eukaryota</taxon>
        <taxon>Metazoa</taxon>
        <taxon>Chordata</taxon>
        <taxon>Craniata</taxon>
        <taxon>Vertebrata</taxon>
        <taxon>Euteleostomi</taxon>
        <taxon>Amphibia</taxon>
        <taxon>Batrachia</taxon>
        <taxon>Anura</taxon>
        <taxon>Neobatrachia</taxon>
        <taxon>Ranoidea</taxon>
        <taxon>Ranidae</taxon>
        <taxon>Staurois</taxon>
    </lineage>
</organism>
<accession>A0ABN9E9K5</accession>
<feature type="region of interest" description="Disordered" evidence="1">
    <location>
        <begin position="1"/>
        <end position="53"/>
    </location>
</feature>
<sequence length="53" mass="5566">MKRSATRACTVGTRLGSRKLSQPGAHTEDAGLQEYRTAGETGCGGDTPRDRGT</sequence>
<dbReference type="Proteomes" id="UP001162483">
    <property type="component" value="Unassembled WGS sequence"/>
</dbReference>
<evidence type="ECO:0000313" key="2">
    <source>
        <dbReference type="EMBL" id="CAI9580177.1"/>
    </source>
</evidence>
<comment type="caution">
    <text evidence="2">The sequence shown here is derived from an EMBL/GenBank/DDBJ whole genome shotgun (WGS) entry which is preliminary data.</text>
</comment>
<evidence type="ECO:0000313" key="3">
    <source>
        <dbReference type="Proteomes" id="UP001162483"/>
    </source>
</evidence>